<dbReference type="InterPro" id="IPR015915">
    <property type="entry name" value="Kelch-typ_b-propeller"/>
</dbReference>
<gene>
    <name evidence="2" type="ORF">V5799_017392</name>
</gene>
<evidence type="ECO:0000313" key="2">
    <source>
        <dbReference type="EMBL" id="KAK8781267.1"/>
    </source>
</evidence>
<keyword evidence="1" id="KW-0880">Kelch repeat</keyword>
<dbReference type="GO" id="GO:0003682">
    <property type="term" value="F:chromatin binding"/>
    <property type="evidence" value="ECO:0007669"/>
    <property type="project" value="InterPro"/>
</dbReference>
<comment type="caution">
    <text evidence="2">The sequence shown here is derived from an EMBL/GenBank/DDBJ whole genome shotgun (WGS) entry which is preliminary data.</text>
</comment>
<name>A0AAQ4F2E2_AMBAM</name>
<organism evidence="2 3">
    <name type="scientific">Amblyomma americanum</name>
    <name type="common">Lone star tick</name>
    <dbReference type="NCBI Taxonomy" id="6943"/>
    <lineage>
        <taxon>Eukaryota</taxon>
        <taxon>Metazoa</taxon>
        <taxon>Ecdysozoa</taxon>
        <taxon>Arthropoda</taxon>
        <taxon>Chelicerata</taxon>
        <taxon>Arachnida</taxon>
        <taxon>Acari</taxon>
        <taxon>Parasitiformes</taxon>
        <taxon>Ixodida</taxon>
        <taxon>Ixodoidea</taxon>
        <taxon>Ixodidae</taxon>
        <taxon>Amblyomminae</taxon>
        <taxon>Amblyomma</taxon>
    </lineage>
</organism>
<dbReference type="PANTHER" id="PTHR46461">
    <property type="entry name" value="KELCH DOMAIN-CONTAINING PROTEIN 3"/>
    <property type="match status" value="1"/>
</dbReference>
<dbReference type="Pfam" id="PF24681">
    <property type="entry name" value="Kelch_KLHDC2_KLHL20_DRC7"/>
    <property type="match status" value="1"/>
</dbReference>
<reference evidence="2 3" key="1">
    <citation type="journal article" date="2023" name="Arcadia Sci">
        <title>De novo assembly of a long-read Amblyomma americanum tick genome.</title>
        <authorList>
            <person name="Chou S."/>
            <person name="Poskanzer K.E."/>
            <person name="Rollins M."/>
            <person name="Thuy-Boun P.S."/>
        </authorList>
    </citation>
    <scope>NUCLEOTIDE SEQUENCE [LARGE SCALE GENOMIC DNA]</scope>
    <source>
        <strain evidence="2">F_SG_1</strain>
        <tissue evidence="2">Salivary glands</tissue>
    </source>
</reference>
<sequence length="380" mass="42279">MKRSMWTGRVEGGPCCTNHAAVATKDKIYSFGGFCVDDIDATRRPMDVHVFNTVSLRWSKIPVQGDLDSVPFQRHGHTVVAYRDYVYLWGGRDDNGACNIVYRFDTASLTWLRPNTTGQTPRARKGHSACVVGSGMYVFGGFEDRLFRDVHVLDLDTMHWRPLVVTTGASPEWRGFHSAVAIGSRIYVWGGRCALDSGTALLATEDYSNRLVYLDTASDVWVRPEAEGTRPLARCGHTAFVYNGEMYLFGGYNGLLGSFFADMYKYDTEACQWSQVEPIGKGPCPRTGHCCCLVGGRLFIFGGIRPDNAPESARECSTSQPLRDYPDMHILHFEPCLKTLSLLVVADSGLDVSHLPEDIKWQICCVTSNNPASRSRICSR</sequence>
<dbReference type="AlphaFoldDB" id="A0AAQ4F2E2"/>
<evidence type="ECO:0000256" key="1">
    <source>
        <dbReference type="ARBA" id="ARBA00022441"/>
    </source>
</evidence>
<dbReference type="Pfam" id="PF01344">
    <property type="entry name" value="Kelch_1"/>
    <property type="match status" value="1"/>
</dbReference>
<dbReference type="EMBL" id="JARKHS020007833">
    <property type="protein sequence ID" value="KAK8781267.1"/>
    <property type="molecule type" value="Genomic_DNA"/>
</dbReference>
<dbReference type="PANTHER" id="PTHR46461:SF1">
    <property type="entry name" value="KELCH DOMAIN-CONTAINING PROTEIN 3"/>
    <property type="match status" value="1"/>
</dbReference>
<dbReference type="SUPFAM" id="SSF117281">
    <property type="entry name" value="Kelch motif"/>
    <property type="match status" value="1"/>
</dbReference>
<dbReference type="Proteomes" id="UP001321473">
    <property type="component" value="Unassembled WGS sequence"/>
</dbReference>
<accession>A0AAQ4F2E2</accession>
<evidence type="ECO:0000313" key="3">
    <source>
        <dbReference type="Proteomes" id="UP001321473"/>
    </source>
</evidence>
<dbReference type="SMART" id="SM00612">
    <property type="entry name" value="Kelch"/>
    <property type="match status" value="2"/>
</dbReference>
<dbReference type="InterPro" id="IPR052637">
    <property type="entry name" value="KLHDC3-like"/>
</dbReference>
<dbReference type="Gene3D" id="2.120.10.80">
    <property type="entry name" value="Kelch-type beta propeller"/>
    <property type="match status" value="2"/>
</dbReference>
<evidence type="ECO:0008006" key="4">
    <source>
        <dbReference type="Google" id="ProtNLM"/>
    </source>
</evidence>
<proteinExistence type="predicted"/>
<dbReference type="InterPro" id="IPR006652">
    <property type="entry name" value="Kelch_1"/>
</dbReference>
<keyword evidence="3" id="KW-1185">Reference proteome</keyword>
<protein>
    <recommendedName>
        <fullName evidence="4">Kelch domain-containing protein 3</fullName>
    </recommendedName>
</protein>
<dbReference type="GO" id="GO:0005737">
    <property type="term" value="C:cytoplasm"/>
    <property type="evidence" value="ECO:0007669"/>
    <property type="project" value="TreeGrafter"/>
</dbReference>